<gene>
    <name evidence="1" type="ORF">CXQ85_005191</name>
</gene>
<dbReference type="EMBL" id="PKFO01000008">
    <property type="protein sequence ID" value="PVH22617.1"/>
    <property type="molecule type" value="Genomic_DNA"/>
</dbReference>
<dbReference type="VEuPathDB" id="FungiDB:CXQ85_005191"/>
<name>A0A2V1AX13_9ASCO</name>
<keyword evidence="2" id="KW-1185">Reference proteome</keyword>
<dbReference type="GeneID" id="37010521"/>
<dbReference type="RefSeq" id="XP_025343557.1">
    <property type="nucleotide sequence ID" value="XM_025488790.1"/>
</dbReference>
<accession>A0A2V1AX13</accession>
<evidence type="ECO:0000313" key="2">
    <source>
        <dbReference type="Proteomes" id="UP000244309"/>
    </source>
</evidence>
<dbReference type="OrthoDB" id="4091270at2759"/>
<protein>
    <submittedName>
        <fullName evidence="1">Uncharacterized protein</fullName>
    </submittedName>
</protein>
<proteinExistence type="predicted"/>
<organism evidence="1 2">
    <name type="scientific">Candidozyma haemuli</name>
    <dbReference type="NCBI Taxonomy" id="45357"/>
    <lineage>
        <taxon>Eukaryota</taxon>
        <taxon>Fungi</taxon>
        <taxon>Dikarya</taxon>
        <taxon>Ascomycota</taxon>
        <taxon>Saccharomycotina</taxon>
        <taxon>Pichiomycetes</taxon>
        <taxon>Metschnikowiaceae</taxon>
        <taxon>Candidozyma</taxon>
    </lineage>
</organism>
<comment type="caution">
    <text evidence="1">The sequence shown here is derived from an EMBL/GenBank/DDBJ whole genome shotgun (WGS) entry which is preliminary data.</text>
</comment>
<sequence>MNVPFYQVANDFCEAQAKSVRYLEEASLKESHPCDAPCSYPKLPYDISVFIKKVDQFLFEVTRQKAAREADQMKVCGTLNRVVLSNEDIIGAVSRISRRVKEGTQESTLSHLEQVFAMVIESFGRGIFELARAAHSNKRGKEAVEKYEAGLAMVKFSQIVNPSKPKDEEIISNNPWDVPLNSACDVRITATKAGKDLSKKKENSFRNIKDPLAGLGRFQWIKEVPETQRMVSVNERGPETDFRRLEETVAAQHKIVSRFCEEHLLFSHWWYDFLGGHSFDYGYKRYIEKCQWQIQNSKTYIQSLSRLRHMLSKYIGRLQTCGPILSKAEHEEAMEILSILFLSATSDWYEQMAIGYSGASWVEIEREYGAAVIATERCLAQNEATYNLKL</sequence>
<dbReference type="AlphaFoldDB" id="A0A2V1AX13"/>
<reference evidence="1 2" key="1">
    <citation type="submission" date="2017-12" db="EMBL/GenBank/DDBJ databases">
        <title>Genome Sequence of a Multidrug-Resistant Candida haemulonii Isolate from a Patient with Chronic Leg Ulcers in Israel.</title>
        <authorList>
            <person name="Chow N.A."/>
            <person name="Gade L."/>
            <person name="Batra D."/>
            <person name="Rowe L.A."/>
            <person name="Ben-Ami R."/>
            <person name="Loparev V.N."/>
            <person name="Litvintseva A.P."/>
        </authorList>
    </citation>
    <scope>NUCLEOTIDE SEQUENCE [LARGE SCALE GENOMIC DNA]</scope>
    <source>
        <strain evidence="1 2">B11899</strain>
    </source>
</reference>
<dbReference type="Proteomes" id="UP000244309">
    <property type="component" value="Unassembled WGS sequence"/>
</dbReference>
<evidence type="ECO:0000313" key="1">
    <source>
        <dbReference type="EMBL" id="PVH22617.1"/>
    </source>
</evidence>